<keyword evidence="3 8" id="KW-1134">Transmembrane beta strand</keyword>
<evidence type="ECO:0000256" key="5">
    <source>
        <dbReference type="ARBA" id="ARBA00022729"/>
    </source>
</evidence>
<dbReference type="PANTHER" id="PTHR30069">
    <property type="entry name" value="TONB-DEPENDENT OUTER MEMBRANE RECEPTOR"/>
    <property type="match status" value="1"/>
</dbReference>
<dbReference type="PROSITE" id="PS52016">
    <property type="entry name" value="TONB_DEPENDENT_REC_3"/>
    <property type="match status" value="1"/>
</dbReference>
<dbReference type="Pfam" id="PF13715">
    <property type="entry name" value="CarbopepD_reg_2"/>
    <property type="match status" value="1"/>
</dbReference>
<dbReference type="OrthoDB" id="9768177at2"/>
<dbReference type="InterPro" id="IPR023997">
    <property type="entry name" value="TonB-dep_OMP_SusC/RagA_CS"/>
</dbReference>
<dbReference type="SUPFAM" id="SSF49464">
    <property type="entry name" value="Carboxypeptidase regulatory domain-like"/>
    <property type="match status" value="1"/>
</dbReference>
<comment type="similarity">
    <text evidence="8">Belongs to the TonB-dependent receptor family.</text>
</comment>
<dbReference type="InterPro" id="IPR012910">
    <property type="entry name" value="Plug_dom"/>
</dbReference>
<organism evidence="11 12">
    <name type="scientific">Dyadobacter soli</name>
    <dbReference type="NCBI Taxonomy" id="659014"/>
    <lineage>
        <taxon>Bacteria</taxon>
        <taxon>Pseudomonadati</taxon>
        <taxon>Bacteroidota</taxon>
        <taxon>Cytophagia</taxon>
        <taxon>Cytophagales</taxon>
        <taxon>Spirosomataceae</taxon>
        <taxon>Dyadobacter</taxon>
    </lineage>
</organism>
<reference evidence="12" key="1">
    <citation type="submission" date="2016-10" db="EMBL/GenBank/DDBJ databases">
        <authorList>
            <person name="Varghese N."/>
            <person name="Submissions S."/>
        </authorList>
    </citation>
    <scope>NUCLEOTIDE SEQUENCE [LARGE SCALE GENOMIC DNA]</scope>
    <source>
        <strain evidence="12">DSM 25329</strain>
    </source>
</reference>
<proteinExistence type="inferred from homology"/>
<evidence type="ECO:0000256" key="8">
    <source>
        <dbReference type="PROSITE-ProRule" id="PRU01360"/>
    </source>
</evidence>
<dbReference type="GO" id="GO:0015344">
    <property type="term" value="F:siderophore uptake transmembrane transporter activity"/>
    <property type="evidence" value="ECO:0007669"/>
    <property type="project" value="TreeGrafter"/>
</dbReference>
<dbReference type="NCBIfam" id="TIGR04057">
    <property type="entry name" value="SusC_RagA_signa"/>
    <property type="match status" value="1"/>
</dbReference>
<evidence type="ECO:0000256" key="1">
    <source>
        <dbReference type="ARBA" id="ARBA00004571"/>
    </source>
</evidence>
<dbReference type="AlphaFoldDB" id="A0A1G7NEM5"/>
<dbReference type="STRING" id="659014.SAMN04487996_11232"/>
<keyword evidence="4 8" id="KW-0812">Transmembrane</keyword>
<evidence type="ECO:0000256" key="4">
    <source>
        <dbReference type="ARBA" id="ARBA00022692"/>
    </source>
</evidence>
<evidence type="ECO:0000256" key="7">
    <source>
        <dbReference type="ARBA" id="ARBA00023237"/>
    </source>
</evidence>
<keyword evidence="12" id="KW-1185">Reference proteome</keyword>
<dbReference type="Proteomes" id="UP000198748">
    <property type="component" value="Unassembled WGS sequence"/>
</dbReference>
<dbReference type="EMBL" id="FNAN01000012">
    <property type="protein sequence ID" value="SDF72483.1"/>
    <property type="molecule type" value="Genomic_DNA"/>
</dbReference>
<feature type="domain" description="TonB-dependent receptor plug" evidence="10">
    <location>
        <begin position="160"/>
        <end position="267"/>
    </location>
</feature>
<sequence>MKPKLLTEIRYGASFTLLGIALMGFPTPATWANAGPLSLPARAVVMSGASVPGPSAPRATTLRSRADQPVSGKITDENNAGIPGVNVLEKGTNNGVVSDQDGNYSIRVKDENSVLVFSYIGYTSQEVKVGSQSTIPVKMDVSPQELSDVVVVGYGTQKRSELTNAVVQTTGAEIKKSNAVSLSNSLAGRMAGVYVTQRSAAPGFDDAQILVRGANTYRNTSALIVIDGVANADPDGLNRLDPNDIESISVLKDASAAIYGAQSAGGVILVTTKRGTTGKPAFDFSTTQSWQSPTMKVKSADAFEYMKVLNDRRALEGTPPDFPDALVEAFRTGQRRPENWWNALIGPPVRQTRYSLTMRGGSDRVRYFVSLGTASQGGILRGDNKSKLRQYNVRSNIDVTVTKDFEVGLDLSIREKSTQTPQGGPGGEVGSLASTSPLQEAYIGGDYRYPGEGWSHLNPAARLLSPGYRKYKADVASGTLRAKYNIPFVSGLAVDGFLSIVKTVNYDKAFNYVWPYFERAPDGSIVQKQSRSVEDIGLREDFRQSLRTTGNVKLSYSRTIATDHKVNAFVAYEQMTYDDNNFWAQRLGYDSPLIDQLFAGSTNRLNWNTDGTATESARQNFFGRVSYDFKEKYLFGFSARYDGSPIFPKETRFGFFPQVSAGWVISNEAFIPKNIVSNLKLRASWGRLGNDRVNPFQYIAAYGYDAGWVVNGVDARGISVKSTPNPNITWEVSEKTDLGLEAAFLDNRLTFEADLFKTKTSNILGRRQASIPGYTGLILPDENIGKMDSKGIEFQAGYRHNFSRLTLRVNGNISYNKNKIIYFDETPQAEPYQKLEGMPFGSRLVYKALGIYRTQADLDNSVKYPGASLGGLIFADLNSDGVIDSNDRYMFNTTNNTDPATNITTIFPSTQYGLSVGLNYRDFDLTVLLQGQSGAKLRLNTGFNSGAGGNGLRYVALNSYSLENVNAELPMIAPTGLANSDSDFYYHTATWMRMKNMQLGYTLPKTLVSKARITALRVYVSGDNAFMIFNSLKKFGNGDPEFLSGNGGAYPNMKTLSCGLNLTF</sequence>
<dbReference type="SUPFAM" id="SSF56935">
    <property type="entry name" value="Porins"/>
    <property type="match status" value="1"/>
</dbReference>
<dbReference type="Gene3D" id="2.170.130.10">
    <property type="entry name" value="TonB-dependent receptor, plug domain"/>
    <property type="match status" value="1"/>
</dbReference>
<gene>
    <name evidence="11" type="ORF">SAMN04487996_11232</name>
</gene>
<dbReference type="GO" id="GO:0009279">
    <property type="term" value="C:cell outer membrane"/>
    <property type="evidence" value="ECO:0007669"/>
    <property type="project" value="UniProtKB-SubCell"/>
</dbReference>
<dbReference type="RefSeq" id="WP_090153913.1">
    <property type="nucleotide sequence ID" value="NZ_FNAN01000012.1"/>
</dbReference>
<dbReference type="InterPro" id="IPR039426">
    <property type="entry name" value="TonB-dep_rcpt-like"/>
</dbReference>
<feature type="region of interest" description="Disordered" evidence="9">
    <location>
        <begin position="414"/>
        <end position="433"/>
    </location>
</feature>
<evidence type="ECO:0000256" key="2">
    <source>
        <dbReference type="ARBA" id="ARBA00022448"/>
    </source>
</evidence>
<keyword evidence="6 8" id="KW-0472">Membrane</keyword>
<dbReference type="FunFam" id="2.60.40.1120:FF:000003">
    <property type="entry name" value="Outer membrane protein Omp121"/>
    <property type="match status" value="1"/>
</dbReference>
<dbReference type="PANTHER" id="PTHR30069:SF29">
    <property type="entry name" value="HEMOGLOBIN AND HEMOGLOBIN-HAPTOGLOBIN-BINDING PROTEIN 1-RELATED"/>
    <property type="match status" value="1"/>
</dbReference>
<dbReference type="Gene3D" id="2.60.40.1120">
    <property type="entry name" value="Carboxypeptidase-like, regulatory domain"/>
    <property type="match status" value="1"/>
</dbReference>
<evidence type="ECO:0000256" key="6">
    <source>
        <dbReference type="ARBA" id="ARBA00023136"/>
    </source>
</evidence>
<evidence type="ECO:0000259" key="10">
    <source>
        <dbReference type="Pfam" id="PF07715"/>
    </source>
</evidence>
<dbReference type="GO" id="GO:0044718">
    <property type="term" value="P:siderophore transmembrane transport"/>
    <property type="evidence" value="ECO:0007669"/>
    <property type="project" value="TreeGrafter"/>
</dbReference>
<dbReference type="Pfam" id="PF07715">
    <property type="entry name" value="Plug"/>
    <property type="match status" value="1"/>
</dbReference>
<evidence type="ECO:0000256" key="3">
    <source>
        <dbReference type="ARBA" id="ARBA00022452"/>
    </source>
</evidence>
<dbReference type="InterPro" id="IPR037066">
    <property type="entry name" value="Plug_dom_sf"/>
</dbReference>
<comment type="subcellular location">
    <subcellularLocation>
        <location evidence="1 8">Cell outer membrane</location>
        <topology evidence="1 8">Multi-pass membrane protein</topology>
    </subcellularLocation>
</comment>
<dbReference type="Gene3D" id="2.40.170.20">
    <property type="entry name" value="TonB-dependent receptor, beta-barrel domain"/>
    <property type="match status" value="1"/>
</dbReference>
<keyword evidence="7 8" id="KW-0998">Cell outer membrane</keyword>
<keyword evidence="5" id="KW-0732">Signal</keyword>
<evidence type="ECO:0000313" key="11">
    <source>
        <dbReference type="EMBL" id="SDF72483.1"/>
    </source>
</evidence>
<dbReference type="NCBIfam" id="TIGR04056">
    <property type="entry name" value="OMP_RagA_SusC"/>
    <property type="match status" value="1"/>
</dbReference>
<keyword evidence="2 8" id="KW-0813">Transport</keyword>
<name>A0A1G7NEM5_9BACT</name>
<accession>A0A1G7NEM5</accession>
<protein>
    <submittedName>
        <fullName evidence="11">TonB-linked outer membrane protein, SusC/RagA family</fullName>
    </submittedName>
</protein>
<evidence type="ECO:0000313" key="12">
    <source>
        <dbReference type="Proteomes" id="UP000198748"/>
    </source>
</evidence>
<dbReference type="InterPro" id="IPR023996">
    <property type="entry name" value="TonB-dep_OMP_SusC/RagA"/>
</dbReference>
<evidence type="ECO:0000256" key="9">
    <source>
        <dbReference type="SAM" id="MobiDB-lite"/>
    </source>
</evidence>
<dbReference type="InterPro" id="IPR036942">
    <property type="entry name" value="Beta-barrel_TonB_sf"/>
</dbReference>
<dbReference type="InterPro" id="IPR008969">
    <property type="entry name" value="CarboxyPept-like_regulatory"/>
</dbReference>